<name>A0A284RH44_ARMOS</name>
<dbReference type="Proteomes" id="UP000219338">
    <property type="component" value="Unassembled WGS sequence"/>
</dbReference>
<evidence type="ECO:0000313" key="2">
    <source>
        <dbReference type="Proteomes" id="UP000219338"/>
    </source>
</evidence>
<dbReference type="AlphaFoldDB" id="A0A284RH44"/>
<keyword evidence="2" id="KW-1185">Reference proteome</keyword>
<organism evidence="1 2">
    <name type="scientific">Armillaria ostoyae</name>
    <name type="common">Armillaria root rot fungus</name>
    <dbReference type="NCBI Taxonomy" id="47428"/>
    <lineage>
        <taxon>Eukaryota</taxon>
        <taxon>Fungi</taxon>
        <taxon>Dikarya</taxon>
        <taxon>Basidiomycota</taxon>
        <taxon>Agaricomycotina</taxon>
        <taxon>Agaricomycetes</taxon>
        <taxon>Agaricomycetidae</taxon>
        <taxon>Agaricales</taxon>
        <taxon>Marasmiineae</taxon>
        <taxon>Physalacriaceae</taxon>
        <taxon>Armillaria</taxon>
    </lineage>
</organism>
<dbReference type="EMBL" id="FUEG01000009">
    <property type="protein sequence ID" value="SJL08069.1"/>
    <property type="molecule type" value="Genomic_DNA"/>
</dbReference>
<sequence>MEDEFGGKKGVHSMPLTLGRVARTLCPHRMKRQSLYIASWEEFRSWVAVRCGEDRRRPRSERRIPLHHSHCESARQSRQHKLKWFEDRRERGLRSQARRRDFMLLRILAAISLSPRSGEGVSLAYGLGLSTCAWDDLTGGYVPVFDVIGAYLRRLE</sequence>
<evidence type="ECO:0000313" key="1">
    <source>
        <dbReference type="EMBL" id="SJL08069.1"/>
    </source>
</evidence>
<gene>
    <name evidence="1" type="ORF">ARMOST_11428</name>
</gene>
<protein>
    <submittedName>
        <fullName evidence="1">Uncharacterized protein</fullName>
    </submittedName>
</protein>
<reference evidence="2" key="1">
    <citation type="journal article" date="2017" name="Nat. Ecol. Evol.">
        <title>Genome expansion and lineage-specific genetic innovations in the forest pathogenic fungi Armillaria.</title>
        <authorList>
            <person name="Sipos G."/>
            <person name="Prasanna A.N."/>
            <person name="Walter M.C."/>
            <person name="O'Connor E."/>
            <person name="Balint B."/>
            <person name="Krizsan K."/>
            <person name="Kiss B."/>
            <person name="Hess J."/>
            <person name="Varga T."/>
            <person name="Slot J."/>
            <person name="Riley R."/>
            <person name="Boka B."/>
            <person name="Rigling D."/>
            <person name="Barry K."/>
            <person name="Lee J."/>
            <person name="Mihaltcheva S."/>
            <person name="LaButti K."/>
            <person name="Lipzen A."/>
            <person name="Waldron R."/>
            <person name="Moloney N.M."/>
            <person name="Sperisen C."/>
            <person name="Kredics L."/>
            <person name="Vagvoelgyi C."/>
            <person name="Patrignani A."/>
            <person name="Fitzpatrick D."/>
            <person name="Nagy I."/>
            <person name="Doyle S."/>
            <person name="Anderson J.B."/>
            <person name="Grigoriev I.V."/>
            <person name="Gueldener U."/>
            <person name="Muensterkoetter M."/>
            <person name="Nagy L.G."/>
        </authorList>
    </citation>
    <scope>NUCLEOTIDE SEQUENCE [LARGE SCALE GENOMIC DNA]</scope>
    <source>
        <strain evidence="2">C18/9</strain>
    </source>
</reference>
<accession>A0A284RH44</accession>
<proteinExistence type="predicted"/>